<keyword evidence="2" id="KW-1185">Reference proteome</keyword>
<name>A0A4Y2B3R2_ARAVE</name>
<dbReference type="AlphaFoldDB" id="A0A4Y2B3R2"/>
<evidence type="ECO:0000313" key="1">
    <source>
        <dbReference type="EMBL" id="GBL86638.1"/>
    </source>
</evidence>
<dbReference type="EMBL" id="BGPR01000049">
    <property type="protein sequence ID" value="GBL86638.1"/>
    <property type="molecule type" value="Genomic_DNA"/>
</dbReference>
<organism evidence="1 2">
    <name type="scientific">Araneus ventricosus</name>
    <name type="common">Orbweaver spider</name>
    <name type="synonym">Epeira ventricosa</name>
    <dbReference type="NCBI Taxonomy" id="182803"/>
    <lineage>
        <taxon>Eukaryota</taxon>
        <taxon>Metazoa</taxon>
        <taxon>Ecdysozoa</taxon>
        <taxon>Arthropoda</taxon>
        <taxon>Chelicerata</taxon>
        <taxon>Arachnida</taxon>
        <taxon>Araneae</taxon>
        <taxon>Araneomorphae</taxon>
        <taxon>Entelegynae</taxon>
        <taxon>Araneoidea</taxon>
        <taxon>Araneidae</taxon>
        <taxon>Araneus</taxon>
    </lineage>
</organism>
<accession>A0A4Y2B3R2</accession>
<sequence>MDGGPSASVIRHRPKISTNKQAKVTDWLECGKMDGGPSASVICHRQKISANKQAKVTDWLECDKMDGGFEILRDEMKLFPV</sequence>
<reference evidence="1 2" key="1">
    <citation type="journal article" date="2019" name="Sci. Rep.">
        <title>Orb-weaving spider Araneus ventricosus genome elucidates the spidroin gene catalogue.</title>
        <authorList>
            <person name="Kono N."/>
            <person name="Nakamura H."/>
            <person name="Ohtoshi R."/>
            <person name="Moran D.A.P."/>
            <person name="Shinohara A."/>
            <person name="Yoshida Y."/>
            <person name="Fujiwara M."/>
            <person name="Mori M."/>
            <person name="Tomita M."/>
            <person name="Arakawa K."/>
        </authorList>
    </citation>
    <scope>NUCLEOTIDE SEQUENCE [LARGE SCALE GENOMIC DNA]</scope>
</reference>
<dbReference type="Proteomes" id="UP000499080">
    <property type="component" value="Unassembled WGS sequence"/>
</dbReference>
<evidence type="ECO:0000313" key="2">
    <source>
        <dbReference type="Proteomes" id="UP000499080"/>
    </source>
</evidence>
<gene>
    <name evidence="1" type="ORF">AVEN_194877_1</name>
</gene>
<comment type="caution">
    <text evidence="1">The sequence shown here is derived from an EMBL/GenBank/DDBJ whole genome shotgun (WGS) entry which is preliminary data.</text>
</comment>
<proteinExistence type="predicted"/>
<protein>
    <submittedName>
        <fullName evidence="1">Uncharacterized protein</fullName>
    </submittedName>
</protein>